<evidence type="ECO:0000256" key="9">
    <source>
        <dbReference type="ARBA" id="ARBA00022962"/>
    </source>
</evidence>
<dbReference type="PROSITE" id="PS51278">
    <property type="entry name" value="GATASE_TYPE_2"/>
    <property type="match status" value="1"/>
</dbReference>
<proteinExistence type="inferred from homology"/>
<protein>
    <recommendedName>
        <fullName evidence="4 10">Glutamine--fructose-6-phosphate aminotransferase [isomerizing]</fullName>
        <ecNumber evidence="3 10">2.6.1.16</ecNumber>
    </recommendedName>
    <alternativeName>
        <fullName evidence="10">D-fructose-6-phosphate amidotransferase</fullName>
    </alternativeName>
    <alternativeName>
        <fullName evidence="10">GFAT</fullName>
    </alternativeName>
    <alternativeName>
        <fullName evidence="10">Glucosamine-6-phosphate synthase</fullName>
    </alternativeName>
    <alternativeName>
        <fullName evidence="10">Hexosephosphate aminotransferase</fullName>
    </alternativeName>
    <alternativeName>
        <fullName evidence="10">L-glutamine--D-fructose-6-phosphate amidotransferase</fullName>
    </alternativeName>
</protein>
<organism evidence="13 14">
    <name type="scientific">Sulfidibacter corallicola</name>
    <dbReference type="NCBI Taxonomy" id="2818388"/>
    <lineage>
        <taxon>Bacteria</taxon>
        <taxon>Pseudomonadati</taxon>
        <taxon>Acidobacteriota</taxon>
        <taxon>Holophagae</taxon>
        <taxon>Acanthopleuribacterales</taxon>
        <taxon>Acanthopleuribacteraceae</taxon>
        <taxon>Sulfidibacter</taxon>
    </lineage>
</organism>
<dbReference type="InterPro" id="IPR047084">
    <property type="entry name" value="GFAT_N"/>
</dbReference>
<dbReference type="GO" id="GO:0006002">
    <property type="term" value="P:fructose 6-phosphate metabolic process"/>
    <property type="evidence" value="ECO:0007669"/>
    <property type="project" value="TreeGrafter"/>
</dbReference>
<dbReference type="GO" id="GO:0006047">
    <property type="term" value="P:UDP-N-acetylglucosamine metabolic process"/>
    <property type="evidence" value="ECO:0007669"/>
    <property type="project" value="TreeGrafter"/>
</dbReference>
<dbReference type="Gene3D" id="3.40.50.10490">
    <property type="entry name" value="Glucose-6-phosphate isomerase like protein, domain 1"/>
    <property type="match status" value="2"/>
</dbReference>
<dbReference type="InterPro" id="IPR035466">
    <property type="entry name" value="GlmS/AgaS_SIS"/>
</dbReference>
<dbReference type="PROSITE" id="PS51464">
    <property type="entry name" value="SIS"/>
    <property type="match status" value="2"/>
</dbReference>
<dbReference type="InterPro" id="IPR005855">
    <property type="entry name" value="GFAT"/>
</dbReference>
<dbReference type="HAMAP" id="MF_00164">
    <property type="entry name" value="GlmS"/>
    <property type="match status" value="1"/>
</dbReference>
<dbReference type="AlphaFoldDB" id="A0A8A4U5G1"/>
<gene>
    <name evidence="10 13" type="primary">glmS</name>
    <name evidence="13" type="ORF">J3U87_16135</name>
</gene>
<evidence type="ECO:0000256" key="2">
    <source>
        <dbReference type="ARBA" id="ARBA00004496"/>
    </source>
</evidence>
<dbReference type="Gene3D" id="3.60.20.10">
    <property type="entry name" value="Glutamine Phosphoribosylpyrophosphate, subunit 1, domain 1"/>
    <property type="match status" value="1"/>
</dbReference>
<feature type="domain" description="Glutamine amidotransferase type-2" evidence="11">
    <location>
        <begin position="2"/>
        <end position="217"/>
    </location>
</feature>
<keyword evidence="14" id="KW-1185">Reference proteome</keyword>
<reference evidence="13" key="1">
    <citation type="submission" date="2021-03" db="EMBL/GenBank/DDBJ databases">
        <title>Acanthopleuribacteraceae sp. M133.</title>
        <authorList>
            <person name="Wang G."/>
        </authorList>
    </citation>
    <scope>NUCLEOTIDE SEQUENCE</scope>
    <source>
        <strain evidence="13">M133</strain>
    </source>
</reference>
<dbReference type="CDD" id="cd00714">
    <property type="entry name" value="GFAT"/>
    <property type="match status" value="1"/>
</dbReference>
<dbReference type="SUPFAM" id="SSF53697">
    <property type="entry name" value="SIS domain"/>
    <property type="match status" value="1"/>
</dbReference>
<evidence type="ECO:0000256" key="1">
    <source>
        <dbReference type="ARBA" id="ARBA00001031"/>
    </source>
</evidence>
<accession>A0A8A4U5G1</accession>
<dbReference type="EMBL" id="CP071793">
    <property type="protein sequence ID" value="QTD53975.1"/>
    <property type="molecule type" value="Genomic_DNA"/>
</dbReference>
<dbReference type="Pfam" id="PF13522">
    <property type="entry name" value="GATase_6"/>
    <property type="match status" value="1"/>
</dbReference>
<dbReference type="FunFam" id="3.40.50.10490:FF:000001">
    <property type="entry name" value="Glutamine--fructose-6-phosphate aminotransferase [isomerizing]"/>
    <property type="match status" value="1"/>
</dbReference>
<comment type="function">
    <text evidence="10">Catalyzes the first step in hexosamine metabolism, converting fructose-6P into glucosamine-6P using glutamine as a nitrogen source.</text>
</comment>
<comment type="catalytic activity">
    <reaction evidence="1 10">
        <text>D-fructose 6-phosphate + L-glutamine = D-glucosamine 6-phosphate + L-glutamate</text>
        <dbReference type="Rhea" id="RHEA:13237"/>
        <dbReference type="ChEBI" id="CHEBI:29985"/>
        <dbReference type="ChEBI" id="CHEBI:58359"/>
        <dbReference type="ChEBI" id="CHEBI:58725"/>
        <dbReference type="ChEBI" id="CHEBI:61527"/>
        <dbReference type="EC" id="2.6.1.16"/>
    </reaction>
</comment>
<feature type="domain" description="SIS" evidence="12">
    <location>
        <begin position="457"/>
        <end position="598"/>
    </location>
</feature>
<dbReference type="Proteomes" id="UP000663929">
    <property type="component" value="Chromosome"/>
</dbReference>
<evidence type="ECO:0000256" key="5">
    <source>
        <dbReference type="ARBA" id="ARBA00022490"/>
    </source>
</evidence>
<evidence type="ECO:0000313" key="14">
    <source>
        <dbReference type="Proteomes" id="UP000663929"/>
    </source>
</evidence>
<dbReference type="NCBIfam" id="NF001484">
    <property type="entry name" value="PRK00331.1"/>
    <property type="match status" value="1"/>
</dbReference>
<keyword evidence="6 10" id="KW-0032">Aminotransferase</keyword>
<feature type="active site" description="For Fru-6P isomerization activity" evidence="10">
    <location>
        <position position="603"/>
    </location>
</feature>
<comment type="subunit">
    <text evidence="10">Homodimer.</text>
</comment>
<feature type="active site" description="Nucleophile; for GATase activity" evidence="10">
    <location>
        <position position="2"/>
    </location>
</feature>
<comment type="subcellular location">
    <subcellularLocation>
        <location evidence="2 10">Cytoplasm</location>
    </subcellularLocation>
</comment>
<evidence type="ECO:0000259" key="11">
    <source>
        <dbReference type="PROSITE" id="PS51278"/>
    </source>
</evidence>
<evidence type="ECO:0000259" key="12">
    <source>
        <dbReference type="PROSITE" id="PS51464"/>
    </source>
</evidence>
<dbReference type="FunFam" id="3.60.20.10:FF:000006">
    <property type="entry name" value="Glutamine--fructose-6-phosphate aminotransferase [isomerizing]"/>
    <property type="match status" value="1"/>
</dbReference>
<name>A0A8A4U5G1_SULCO</name>
<dbReference type="GO" id="GO:0005975">
    <property type="term" value="P:carbohydrate metabolic process"/>
    <property type="evidence" value="ECO:0007669"/>
    <property type="project" value="UniProtKB-UniRule"/>
</dbReference>
<dbReference type="SUPFAM" id="SSF56235">
    <property type="entry name" value="N-terminal nucleophile aminohydrolases (Ntn hydrolases)"/>
    <property type="match status" value="1"/>
</dbReference>
<evidence type="ECO:0000256" key="8">
    <source>
        <dbReference type="ARBA" id="ARBA00022737"/>
    </source>
</evidence>
<dbReference type="InterPro" id="IPR046348">
    <property type="entry name" value="SIS_dom_sf"/>
</dbReference>
<evidence type="ECO:0000256" key="3">
    <source>
        <dbReference type="ARBA" id="ARBA00012916"/>
    </source>
</evidence>
<evidence type="ECO:0000256" key="6">
    <source>
        <dbReference type="ARBA" id="ARBA00022576"/>
    </source>
</evidence>
<dbReference type="KEGG" id="scor:J3U87_16135"/>
<dbReference type="EC" id="2.6.1.16" evidence="3 10"/>
<evidence type="ECO:0000256" key="10">
    <source>
        <dbReference type="HAMAP-Rule" id="MF_00164"/>
    </source>
</evidence>
<dbReference type="InterPro" id="IPR001347">
    <property type="entry name" value="SIS_dom"/>
</dbReference>
<dbReference type="CDD" id="cd05009">
    <property type="entry name" value="SIS_GlmS_GlmD_2"/>
    <property type="match status" value="1"/>
</dbReference>
<keyword evidence="7 10" id="KW-0808">Transferase</keyword>
<keyword evidence="9" id="KW-0315">Glutamine amidotransferase</keyword>
<dbReference type="GO" id="GO:0005737">
    <property type="term" value="C:cytoplasm"/>
    <property type="evidence" value="ECO:0007669"/>
    <property type="project" value="UniProtKB-SubCell"/>
</dbReference>
<keyword evidence="5 10" id="KW-0963">Cytoplasm</keyword>
<dbReference type="InterPro" id="IPR029055">
    <property type="entry name" value="Ntn_hydrolases_N"/>
</dbReference>
<sequence length="608" mass="67252">MCGIIGYVGGRKAAPILLNGLKRLEYRGYDSAGLVTVNKTGARRYRVVGRVQNLDKLVKGLDLSMPCGIAHTRWATHGKPTEANAHPHTDDTQQFYVAHNGIIENHEKLRTQLEAEGVHFRTETDTEVIVQLIAKFFETNLETAVEDALKHLEGTFGIAAVSSADPMKIVAARRGSPVIIGVGKDEMFVASDVSALVQYTDQVIYMEDNELAVLTPGEYQMLSFDHKPIQRETLQIDWKVEDEGLKGFPHFMLKEIYDQPETVRNACRGRMIVSEGVSVLGGLQSKMEEIKNLRKLIIVSCGTSYHAGLIGRYIFENLTDLNIEVELASEFRYRRLRLDETTAVLAISQSGETIDTLAAIREARRKGALTIGLVNVVGSTIARETDCGVYCHAGPEIGVASTKIFVSQLVILNLMALLIGRYQSVSLNEGVAVIKALQNLPDQISDILAQASQLEELAKTYQKYPNCLFIGRQMHTAVALEGALKLKEISYIHAEGYAAGEMKHGPISLIDENFPTIALLSNDASYDKMINNIQEIRARSGPVFAITYTGDAQAEKVADDIFRVPETHELLQPILSVIPLQLFAYYCARFRGTEIDKPRNLAKSVTVE</sequence>
<dbReference type="RefSeq" id="WP_237384075.1">
    <property type="nucleotide sequence ID" value="NZ_CP071793.1"/>
</dbReference>
<dbReference type="InterPro" id="IPR035490">
    <property type="entry name" value="GlmS/FrlB_SIS"/>
</dbReference>
<feature type="initiator methionine" description="Removed" evidence="10">
    <location>
        <position position="1"/>
    </location>
</feature>
<evidence type="ECO:0000256" key="7">
    <source>
        <dbReference type="ARBA" id="ARBA00022679"/>
    </source>
</evidence>
<dbReference type="GO" id="GO:0006487">
    <property type="term" value="P:protein N-linked glycosylation"/>
    <property type="evidence" value="ECO:0007669"/>
    <property type="project" value="TreeGrafter"/>
</dbReference>
<dbReference type="GO" id="GO:0004360">
    <property type="term" value="F:glutamine-fructose-6-phosphate transaminase (isomerizing) activity"/>
    <property type="evidence" value="ECO:0007669"/>
    <property type="project" value="UniProtKB-UniRule"/>
</dbReference>
<dbReference type="CDD" id="cd05008">
    <property type="entry name" value="SIS_GlmS_GlmD_1"/>
    <property type="match status" value="1"/>
</dbReference>
<dbReference type="GO" id="GO:0097367">
    <property type="term" value="F:carbohydrate derivative binding"/>
    <property type="evidence" value="ECO:0007669"/>
    <property type="project" value="InterPro"/>
</dbReference>
<dbReference type="PANTHER" id="PTHR10937">
    <property type="entry name" value="GLUCOSAMINE--FRUCTOSE-6-PHOSPHATE AMINOTRANSFERASE, ISOMERIZING"/>
    <property type="match status" value="1"/>
</dbReference>
<evidence type="ECO:0000313" key="13">
    <source>
        <dbReference type="EMBL" id="QTD53975.1"/>
    </source>
</evidence>
<dbReference type="NCBIfam" id="TIGR01135">
    <property type="entry name" value="glmS"/>
    <property type="match status" value="1"/>
</dbReference>
<evidence type="ECO:0000256" key="4">
    <source>
        <dbReference type="ARBA" id="ARBA00016090"/>
    </source>
</evidence>
<keyword evidence="8" id="KW-0677">Repeat</keyword>
<feature type="domain" description="SIS" evidence="12">
    <location>
        <begin position="286"/>
        <end position="425"/>
    </location>
</feature>
<dbReference type="PANTHER" id="PTHR10937:SF0">
    <property type="entry name" value="GLUTAMINE--FRUCTOSE-6-PHOSPHATE TRANSAMINASE (ISOMERIZING)"/>
    <property type="match status" value="1"/>
</dbReference>
<dbReference type="Pfam" id="PF01380">
    <property type="entry name" value="SIS"/>
    <property type="match status" value="2"/>
</dbReference>
<dbReference type="InterPro" id="IPR017932">
    <property type="entry name" value="GATase_2_dom"/>
</dbReference>